<comment type="similarity">
    <text evidence="2">Belongs to the protein kinase superfamily. TKL Ser/Thr protein kinase family. ROCO subfamily.</text>
</comment>
<evidence type="ECO:0000256" key="14">
    <source>
        <dbReference type="PROSITE-ProRule" id="PRU00023"/>
    </source>
</evidence>
<dbReference type="GeneTree" id="ENSGT00940000160363"/>
<dbReference type="InterPro" id="IPR050647">
    <property type="entry name" value="Plant_LRR-RLKs"/>
</dbReference>
<comment type="cofactor">
    <cofactor evidence="1">
        <name>Mg(2+)</name>
        <dbReference type="ChEBI" id="CHEBI:18420"/>
    </cofactor>
</comment>
<dbReference type="PANTHER" id="PTHR48056">
    <property type="entry name" value="LRR RECEPTOR-LIKE SERINE/THREONINE-PROTEIN KINASE-RELATED"/>
    <property type="match status" value="1"/>
</dbReference>
<dbReference type="SUPFAM" id="SSF52540">
    <property type="entry name" value="P-loop containing nucleoside triphosphate hydrolases"/>
    <property type="match status" value="1"/>
</dbReference>
<dbReference type="InterPro" id="IPR057263">
    <property type="entry name" value="COR-B"/>
</dbReference>
<dbReference type="SMART" id="SM00364">
    <property type="entry name" value="LRR_BAC"/>
    <property type="match status" value="7"/>
</dbReference>
<dbReference type="InterPro" id="IPR032171">
    <property type="entry name" value="COR-A"/>
</dbReference>
<dbReference type="Pfam" id="PF13855">
    <property type="entry name" value="LRR_8"/>
    <property type="match status" value="1"/>
</dbReference>
<evidence type="ECO:0000256" key="4">
    <source>
        <dbReference type="ARBA" id="ARBA00022527"/>
    </source>
</evidence>
<dbReference type="GO" id="GO:0009966">
    <property type="term" value="P:regulation of signal transduction"/>
    <property type="evidence" value="ECO:0007669"/>
    <property type="project" value="UniProtKB-ARBA"/>
</dbReference>
<feature type="domain" description="Protein kinase" evidence="16">
    <location>
        <begin position="1176"/>
        <end position="1506"/>
    </location>
</feature>
<dbReference type="PANTHER" id="PTHR48056:SF81">
    <property type="entry name" value="RECEPTOR PROTEIN-TYROSINE KINASE CEPR1"/>
    <property type="match status" value="1"/>
</dbReference>
<reference evidence="18" key="3">
    <citation type="submission" date="2025-09" db="UniProtKB">
        <authorList>
            <consortium name="Ensembl"/>
        </authorList>
    </citation>
    <scope>IDENTIFICATION</scope>
</reference>
<dbReference type="EC" id="2.7.11.1" evidence="3"/>
<dbReference type="Pfam" id="PF12796">
    <property type="entry name" value="Ank_2"/>
    <property type="match status" value="1"/>
</dbReference>
<dbReference type="FunFam" id="3.80.10.10:FF:000091">
    <property type="entry name" value="leucine-rich repeat serine/threonine-protein kinase 1"/>
    <property type="match status" value="1"/>
</dbReference>
<keyword evidence="19" id="KW-1185">Reference proteome</keyword>
<accession>A0A671UMU2</accession>
<dbReference type="SUPFAM" id="SSF56112">
    <property type="entry name" value="Protein kinase-like (PK-like)"/>
    <property type="match status" value="1"/>
</dbReference>
<evidence type="ECO:0000256" key="7">
    <source>
        <dbReference type="ARBA" id="ARBA00022737"/>
    </source>
</evidence>
<proteinExistence type="inferred from homology"/>
<dbReference type="Gene3D" id="1.25.40.20">
    <property type="entry name" value="Ankyrin repeat-containing domain"/>
    <property type="match status" value="1"/>
</dbReference>
<reference evidence="18" key="1">
    <citation type="submission" date="2021-04" db="EMBL/GenBank/DDBJ databases">
        <authorList>
            <consortium name="Wellcome Sanger Institute Data Sharing"/>
        </authorList>
    </citation>
    <scope>NUCLEOTIDE SEQUENCE [LARGE SCALE GENOMIC DNA]</scope>
</reference>
<evidence type="ECO:0000256" key="5">
    <source>
        <dbReference type="ARBA" id="ARBA00022614"/>
    </source>
</evidence>
<keyword evidence="14" id="KW-0040">ANK repeat</keyword>
<dbReference type="InterPro" id="IPR001245">
    <property type="entry name" value="Ser-Thr/Tyr_kinase_cat_dom"/>
</dbReference>
<dbReference type="SMART" id="SM00369">
    <property type="entry name" value="LRR_TYP"/>
    <property type="match status" value="8"/>
</dbReference>
<dbReference type="GO" id="GO:0005524">
    <property type="term" value="F:ATP binding"/>
    <property type="evidence" value="ECO:0007669"/>
    <property type="project" value="UniProtKB-KW"/>
</dbReference>
<evidence type="ECO:0000256" key="2">
    <source>
        <dbReference type="ARBA" id="ARBA00008171"/>
    </source>
</evidence>
<dbReference type="Pfam" id="PF16095">
    <property type="entry name" value="COR-A"/>
    <property type="match status" value="1"/>
</dbReference>
<dbReference type="InterPro" id="IPR002110">
    <property type="entry name" value="Ankyrin_rpt"/>
</dbReference>
<evidence type="ECO:0000313" key="19">
    <source>
        <dbReference type="Proteomes" id="UP000472265"/>
    </source>
</evidence>
<reference evidence="18" key="2">
    <citation type="submission" date="2025-08" db="UniProtKB">
        <authorList>
            <consortium name="Ensembl"/>
        </authorList>
    </citation>
    <scope>IDENTIFICATION</scope>
</reference>
<dbReference type="Gene3D" id="3.40.50.300">
    <property type="entry name" value="P-loop containing nucleotide triphosphate hydrolases"/>
    <property type="match status" value="1"/>
</dbReference>
<evidence type="ECO:0000256" key="6">
    <source>
        <dbReference type="ARBA" id="ARBA00022679"/>
    </source>
</evidence>
<dbReference type="InterPro" id="IPR003591">
    <property type="entry name" value="Leu-rich_rpt_typical-subtyp"/>
</dbReference>
<gene>
    <name evidence="18" type="primary">LRRK1</name>
    <name evidence="18" type="synonym">lrrk1</name>
</gene>
<dbReference type="SUPFAM" id="SSF48403">
    <property type="entry name" value="Ankyrin repeat"/>
    <property type="match status" value="1"/>
</dbReference>
<dbReference type="PROSITE" id="PS50088">
    <property type="entry name" value="ANK_REPEAT"/>
    <property type="match status" value="1"/>
</dbReference>
<dbReference type="InterPro" id="IPR027417">
    <property type="entry name" value="P-loop_NTPase"/>
</dbReference>
<dbReference type="PROSITE" id="PS51424">
    <property type="entry name" value="ROC"/>
    <property type="match status" value="1"/>
</dbReference>
<dbReference type="InterPro" id="IPR025875">
    <property type="entry name" value="Leu-rich_rpt_4"/>
</dbReference>
<evidence type="ECO:0000256" key="9">
    <source>
        <dbReference type="ARBA" id="ARBA00022777"/>
    </source>
</evidence>
<keyword evidence="10" id="KW-0067">ATP-binding</keyword>
<keyword evidence="11" id="KW-0342">GTP-binding</keyword>
<evidence type="ECO:0000256" key="11">
    <source>
        <dbReference type="ARBA" id="ARBA00023134"/>
    </source>
</evidence>
<dbReference type="InterPro" id="IPR011009">
    <property type="entry name" value="Kinase-like_dom_sf"/>
</dbReference>
<keyword evidence="4" id="KW-0723">Serine/threonine-protein kinase</keyword>
<dbReference type="GO" id="GO:0005525">
    <property type="term" value="F:GTP binding"/>
    <property type="evidence" value="ECO:0007669"/>
    <property type="project" value="UniProtKB-KW"/>
</dbReference>
<dbReference type="PROSITE" id="PS50297">
    <property type="entry name" value="ANK_REP_REGION"/>
    <property type="match status" value="1"/>
</dbReference>
<dbReference type="InterPro" id="IPR000719">
    <property type="entry name" value="Prot_kinase_dom"/>
</dbReference>
<dbReference type="GO" id="GO:0004674">
    <property type="term" value="F:protein serine/threonine kinase activity"/>
    <property type="evidence" value="ECO:0007669"/>
    <property type="project" value="UniProtKB-KW"/>
</dbReference>
<dbReference type="Pfam" id="PF12799">
    <property type="entry name" value="LRR_4"/>
    <property type="match status" value="1"/>
</dbReference>
<name>A0A671UMU2_SPAAU</name>
<protein>
    <recommendedName>
        <fullName evidence="3">non-specific serine/threonine protein kinase</fullName>
        <ecNumber evidence="3">2.7.11.1</ecNumber>
    </recommendedName>
</protein>
<dbReference type="PROSITE" id="PS51450">
    <property type="entry name" value="LRR"/>
    <property type="match status" value="3"/>
</dbReference>
<comment type="catalytic activity">
    <reaction evidence="12">
        <text>L-threonyl-[protein] + ATP = O-phospho-L-threonyl-[protein] + ADP + H(+)</text>
        <dbReference type="Rhea" id="RHEA:46608"/>
        <dbReference type="Rhea" id="RHEA-COMP:11060"/>
        <dbReference type="Rhea" id="RHEA-COMP:11605"/>
        <dbReference type="ChEBI" id="CHEBI:15378"/>
        <dbReference type="ChEBI" id="CHEBI:30013"/>
        <dbReference type="ChEBI" id="CHEBI:30616"/>
        <dbReference type="ChEBI" id="CHEBI:61977"/>
        <dbReference type="ChEBI" id="CHEBI:456216"/>
        <dbReference type="EC" id="2.7.11.1"/>
    </reaction>
</comment>
<dbReference type="SMART" id="SM00220">
    <property type="entry name" value="S_TKc"/>
    <property type="match status" value="1"/>
</dbReference>
<dbReference type="Gene3D" id="3.80.10.10">
    <property type="entry name" value="Ribonuclease Inhibitor"/>
    <property type="match status" value="2"/>
</dbReference>
<comment type="catalytic activity">
    <reaction evidence="13">
        <text>L-seryl-[protein] + ATP = O-phospho-L-seryl-[protein] + ADP + H(+)</text>
        <dbReference type="Rhea" id="RHEA:17989"/>
        <dbReference type="Rhea" id="RHEA-COMP:9863"/>
        <dbReference type="Rhea" id="RHEA-COMP:11604"/>
        <dbReference type="ChEBI" id="CHEBI:15378"/>
        <dbReference type="ChEBI" id="CHEBI:29999"/>
        <dbReference type="ChEBI" id="CHEBI:30616"/>
        <dbReference type="ChEBI" id="CHEBI:83421"/>
        <dbReference type="ChEBI" id="CHEBI:456216"/>
        <dbReference type="EC" id="2.7.11.1"/>
    </reaction>
</comment>
<dbReference type="InterPro" id="IPR032675">
    <property type="entry name" value="LRR_dom_sf"/>
</dbReference>
<keyword evidence="9" id="KW-0418">Kinase</keyword>
<organism evidence="18 19">
    <name type="scientific">Sparus aurata</name>
    <name type="common">Gilthead sea bream</name>
    <dbReference type="NCBI Taxonomy" id="8175"/>
    <lineage>
        <taxon>Eukaryota</taxon>
        <taxon>Metazoa</taxon>
        <taxon>Chordata</taxon>
        <taxon>Craniata</taxon>
        <taxon>Vertebrata</taxon>
        <taxon>Euteleostomi</taxon>
        <taxon>Actinopterygii</taxon>
        <taxon>Neopterygii</taxon>
        <taxon>Teleostei</taxon>
        <taxon>Neoteleostei</taxon>
        <taxon>Acanthomorphata</taxon>
        <taxon>Eupercaria</taxon>
        <taxon>Spariformes</taxon>
        <taxon>Sparidae</taxon>
        <taxon>Sparus</taxon>
    </lineage>
</organism>
<keyword evidence="5" id="KW-0433">Leucine-rich repeat</keyword>
<dbReference type="Pfam" id="PF08477">
    <property type="entry name" value="Roc"/>
    <property type="match status" value="1"/>
</dbReference>
<evidence type="ECO:0000256" key="13">
    <source>
        <dbReference type="ARBA" id="ARBA00048679"/>
    </source>
</evidence>
<dbReference type="InterPro" id="IPR020859">
    <property type="entry name" value="ROC"/>
</dbReference>
<keyword evidence="6" id="KW-0808">Transferase</keyword>
<dbReference type="FunFam" id="1.10.510.10:FF:000361">
    <property type="entry name" value="Leucine-rich repeat serine/threonine-protein kinase 1"/>
    <property type="match status" value="1"/>
</dbReference>
<evidence type="ECO:0000256" key="3">
    <source>
        <dbReference type="ARBA" id="ARBA00012513"/>
    </source>
</evidence>
<feature type="region of interest" description="Disordered" evidence="15">
    <location>
        <begin position="1"/>
        <end position="20"/>
    </location>
</feature>
<dbReference type="Gene3D" id="1.10.510.10">
    <property type="entry name" value="Transferase(Phosphotransferase) domain 1"/>
    <property type="match status" value="1"/>
</dbReference>
<dbReference type="Gene3D" id="3.30.70.1390">
    <property type="entry name" value="ROC domain from the Parkinson's disease-associated leucine-rich repeat kinase 2"/>
    <property type="match status" value="1"/>
</dbReference>
<dbReference type="Pfam" id="PF07714">
    <property type="entry name" value="PK_Tyr_Ser-Thr"/>
    <property type="match status" value="1"/>
</dbReference>
<evidence type="ECO:0000259" key="17">
    <source>
        <dbReference type="PROSITE" id="PS51424"/>
    </source>
</evidence>
<feature type="domain" description="Roc" evidence="17">
    <location>
        <begin position="598"/>
        <end position="791"/>
    </location>
</feature>
<evidence type="ECO:0000256" key="15">
    <source>
        <dbReference type="SAM" id="MobiDB-lite"/>
    </source>
</evidence>
<evidence type="ECO:0000256" key="12">
    <source>
        <dbReference type="ARBA" id="ARBA00047899"/>
    </source>
</evidence>
<evidence type="ECO:0000256" key="10">
    <source>
        <dbReference type="ARBA" id="ARBA00022840"/>
    </source>
</evidence>
<dbReference type="Proteomes" id="UP000472265">
    <property type="component" value="Chromosome 4"/>
</dbReference>
<evidence type="ECO:0000256" key="1">
    <source>
        <dbReference type="ARBA" id="ARBA00001946"/>
    </source>
</evidence>
<feature type="repeat" description="ANK" evidence="14">
    <location>
        <begin position="165"/>
        <end position="197"/>
    </location>
</feature>
<dbReference type="Pfam" id="PF25497">
    <property type="entry name" value="COR-B"/>
    <property type="match status" value="1"/>
</dbReference>
<evidence type="ECO:0000256" key="8">
    <source>
        <dbReference type="ARBA" id="ARBA00022741"/>
    </source>
</evidence>
<dbReference type="Ensembl" id="ENSSAUT00010014799.1">
    <property type="protein sequence ID" value="ENSSAUP00010013929.1"/>
    <property type="gene ID" value="ENSSAUG00010005453.1"/>
</dbReference>
<dbReference type="SUPFAM" id="SSF52058">
    <property type="entry name" value="L domain-like"/>
    <property type="match status" value="1"/>
</dbReference>
<evidence type="ECO:0000313" key="18">
    <source>
        <dbReference type="Ensembl" id="ENSSAUP00010013929.1"/>
    </source>
</evidence>
<dbReference type="PROSITE" id="PS50011">
    <property type="entry name" value="PROTEIN_KINASE_DOM"/>
    <property type="match status" value="1"/>
</dbReference>
<keyword evidence="8" id="KW-0547">Nucleotide-binding</keyword>
<dbReference type="Pfam" id="PF00023">
    <property type="entry name" value="Ank"/>
    <property type="match status" value="1"/>
</dbReference>
<dbReference type="SMART" id="SM00248">
    <property type="entry name" value="ANK"/>
    <property type="match status" value="4"/>
</dbReference>
<evidence type="ECO:0000259" key="16">
    <source>
        <dbReference type="PROSITE" id="PS50011"/>
    </source>
</evidence>
<sequence>MGAKASSVEGPGAGSALGPSPTLENINAAYEEKQDEAARELIKQACCIECSAGSPRIDGVRLLCVAIQNGDLQSVCYLLKEARITVPQEPSNTNPAILAAYYGHTSLVKELLDSIPGPCLRRDLLNWMLATSCEQGHLDMVQLLVQSYDADAKDCAIHSNEFAVINGLPLYAAARAGNEEIAQFLLQNGAGFSSYTLMDHPAFSKHLLRLKLQETSTAQGEEAVSVCWSGLQLPWLELDWFMDVSSRITHLDLSSNSLAALPSVVPWGLIRLQTLDLSNNLLKELSAAHTSQEVICSSLRQVNLSSNQFSSLPLGLLHLTHIQRLSAAKNQLTILFDIPTTTNWIGLRKLEELDVSDNCLISLSAAVVHCLKSLRFFNVCRNKLSVFPDPWACPLKQCKASFNLIESLPNTISIFWRTQLQEVDFADNSLKELPSYIFELEGLVSLRLCGNQIATLPPPEKWKCSRLRTLDLSRNQLGKTEEEPKTRRLAFLTTWHRRDPDPVCPIEFSMILRDSLEVLYLNDNQLECVPQSVCGLHSLTELYLSNNPGIRDLPAELGQLSNLWQLDIEDLNIANVPQEVRKEGPASVLAFLQAHLRKAEPFRLLKMLVIGPARQGKTTLLEILRTGRASPFQLTEHSISTSTWELDKPNGGKNSNSVVFNVWDIGGQASMSTVNQCFFTDKALYMLIWNLALGEEAVANLQTWLLNIEARAPNSAVVVVGTHLDLIDTRFRTERLATLRAYVLALCRSPSGARASGYPDITWKHLHEVSCKTLEGVDGLKKLIYQVALSMKDSKSSAFGSKLLGRLIPRSYLTLQEAVIAEKQRRDGEGEVQYLTDTQLNCIVEQNPGSDIRDYEDLQTAISFLIETGNLLHFPDTSHGLCTLYFLCPVWLSECLERIMHLKSSQSVARNGVIRVEDLRMLLVGTGFTQHTEEQYFQFLAKFEIALPVANNSYLLPHLLPHKPAMDIHGFRQQTNNTLQRLIKMSFVPAGFWERFIARMLISLTMMDLQSFEPKKNTRSQSRRNSVIYSFAGSQQRNRCSTFRVRRSKTIYWKEGLLVTFDGGYLSVESSVVNWKRKKSGGIKIICQSEMRDFSAMAFITDHVNSLIEQWFPERGGRVHYFNMEDCVLAAVEKEYIICPQHTDQPVNLQELVPELFMTDFPTRLFLDGAMLEYSEEDSKILGQGGSGAVIYRARYCDQPVAIKRFHFKRYRQQAISSDTDTMVKHLQSADACRSFSEFRQEASMLHSLQHPCIVSLVGISIRPLCFALQLAPLGSLNTVLEERHKDSRYMPLGHMLTFKVAYQIAAGLAYLHRKSIIFCDLKSDNILVWSLEEKDPVNIKLSDYGISRQSFHEGALGVEGTPGYQAPEVRPGIVYDEKVDMFSYGMMLYELLTGRRPALGQHQLQIAKKLSKGIRPVLGSPEEVQFCCLHSLLTECWDTKPEKVSLTVCSRSVVFVFRLKQTLYLVCSALYEVIEDKLETPEKTLKDAKKKFSLITTESLGHFLMAWLCSRERNKSSLWTENLEGSLFVYSLKDMCPLSQPQKQFSSPAVITCMFPVPEREQVRMNKFLVFAGMSDGLVAAYSLVEDLPVEGETYLCSHTLNKTVFGLKDSDPRQRPYPVGSMALVSSGSQLWFSNGPGVLVIDCVSLQAVRRLEPYDPPSSIVSMTTSFSLWGEEAVWILDDHINTLLLYHAASYQLCAQYCCGDSNPLRDVFTVQRPAGVATATTADLKTTDREGKPEYSNGEVTVIYSEGAGTQIILHQDSLTDYCSISSSSSLELPGSDCSSTTGCSTIASHSSVPLPVKQEEISQYQQASTNHESKLDCAEMVNSRPPQLQAFTVLSVNGTLWIPRRGGDVMVIEMQSHADEVRGRVIAVLSPPECSSLGILKEAALVAKDTVVCGFQKENMEWCLCVWRGWGSHELEVFYQSYEELSRLETSMRKRR</sequence>
<dbReference type="InterPro" id="IPR036770">
    <property type="entry name" value="Ankyrin_rpt-contain_sf"/>
</dbReference>
<keyword evidence="7" id="KW-0677">Repeat</keyword>
<dbReference type="InterPro" id="IPR001611">
    <property type="entry name" value="Leu-rich_rpt"/>
</dbReference>